<dbReference type="Proteomes" id="UP000499080">
    <property type="component" value="Unassembled WGS sequence"/>
</dbReference>
<accession>A0A4Y1ZZK4</accession>
<keyword evidence="4" id="KW-1185">Reference proteome</keyword>
<evidence type="ECO:0000256" key="2">
    <source>
        <dbReference type="SAM" id="Phobius"/>
    </source>
</evidence>
<proteinExistence type="predicted"/>
<protein>
    <submittedName>
        <fullName evidence="3">Uncharacterized protein</fullName>
    </submittedName>
</protein>
<dbReference type="AlphaFoldDB" id="A0A4Y1ZZK4"/>
<name>A0A4Y1ZZK4_ARAVE</name>
<reference evidence="3 4" key="1">
    <citation type="journal article" date="2019" name="Sci. Rep.">
        <title>Orb-weaving spider Araneus ventricosus genome elucidates the spidroin gene catalogue.</title>
        <authorList>
            <person name="Kono N."/>
            <person name="Nakamura H."/>
            <person name="Ohtoshi R."/>
            <person name="Moran D.A.P."/>
            <person name="Shinohara A."/>
            <person name="Yoshida Y."/>
            <person name="Fujiwara M."/>
            <person name="Mori M."/>
            <person name="Tomita M."/>
            <person name="Arakawa K."/>
        </authorList>
    </citation>
    <scope>NUCLEOTIDE SEQUENCE [LARGE SCALE GENOMIC DNA]</scope>
</reference>
<sequence length="136" mass="15461">MEEVIDGVLVSTANCVTRKRHRTGGKRTEAEKKRYSEPSGNNVYVPCKHSSKTLSCTDVRPNDVKKLRDKLYKVADKQRQYSIIALLVITKNVTRRRPNNQTKTNRNHQAHSMHFLLLILLLVAAVGEFLCAKTIS</sequence>
<keyword evidence="2" id="KW-0812">Transmembrane</keyword>
<feature type="compositionally biased region" description="Basic and acidic residues" evidence="1">
    <location>
        <begin position="26"/>
        <end position="36"/>
    </location>
</feature>
<evidence type="ECO:0000256" key="1">
    <source>
        <dbReference type="SAM" id="MobiDB-lite"/>
    </source>
</evidence>
<evidence type="ECO:0000313" key="4">
    <source>
        <dbReference type="Proteomes" id="UP000499080"/>
    </source>
</evidence>
<dbReference type="EMBL" id="BGPR01000002">
    <property type="protein sequence ID" value="GBL72625.1"/>
    <property type="molecule type" value="Genomic_DNA"/>
</dbReference>
<feature type="transmembrane region" description="Helical" evidence="2">
    <location>
        <begin position="115"/>
        <end position="135"/>
    </location>
</feature>
<keyword evidence="2" id="KW-1133">Transmembrane helix</keyword>
<organism evidence="3 4">
    <name type="scientific">Araneus ventricosus</name>
    <name type="common">Orbweaver spider</name>
    <name type="synonym">Epeira ventricosa</name>
    <dbReference type="NCBI Taxonomy" id="182803"/>
    <lineage>
        <taxon>Eukaryota</taxon>
        <taxon>Metazoa</taxon>
        <taxon>Ecdysozoa</taxon>
        <taxon>Arthropoda</taxon>
        <taxon>Chelicerata</taxon>
        <taxon>Arachnida</taxon>
        <taxon>Araneae</taxon>
        <taxon>Araneomorphae</taxon>
        <taxon>Entelegynae</taxon>
        <taxon>Araneoidea</taxon>
        <taxon>Araneidae</taxon>
        <taxon>Araneus</taxon>
    </lineage>
</organism>
<keyword evidence="2" id="KW-0472">Membrane</keyword>
<gene>
    <name evidence="3" type="ORF">AVEN_127884_1</name>
</gene>
<comment type="caution">
    <text evidence="3">The sequence shown here is derived from an EMBL/GenBank/DDBJ whole genome shotgun (WGS) entry which is preliminary data.</text>
</comment>
<evidence type="ECO:0000313" key="3">
    <source>
        <dbReference type="EMBL" id="GBL72625.1"/>
    </source>
</evidence>
<feature type="region of interest" description="Disordered" evidence="1">
    <location>
        <begin position="19"/>
        <end position="42"/>
    </location>
</feature>